<dbReference type="AlphaFoldDB" id="A0A0C3KU43"/>
<dbReference type="InParanoid" id="A0A0C3KU43"/>
<dbReference type="HOGENOM" id="CLU_2307185_0_0_1"/>
<dbReference type="Proteomes" id="UP000054217">
    <property type="component" value="Unassembled WGS sequence"/>
</dbReference>
<accession>A0A0C3KU43</accession>
<protein>
    <submittedName>
        <fullName evidence="1">Uncharacterized protein</fullName>
    </submittedName>
</protein>
<reference evidence="2" key="2">
    <citation type="submission" date="2015-01" db="EMBL/GenBank/DDBJ databases">
        <title>Evolutionary Origins and Diversification of the Mycorrhizal Mutualists.</title>
        <authorList>
            <consortium name="DOE Joint Genome Institute"/>
            <consortium name="Mycorrhizal Genomics Consortium"/>
            <person name="Kohler A."/>
            <person name="Kuo A."/>
            <person name="Nagy L.G."/>
            <person name="Floudas D."/>
            <person name="Copeland A."/>
            <person name="Barry K.W."/>
            <person name="Cichocki N."/>
            <person name="Veneault-Fourrey C."/>
            <person name="LaButti K."/>
            <person name="Lindquist E.A."/>
            <person name="Lipzen A."/>
            <person name="Lundell T."/>
            <person name="Morin E."/>
            <person name="Murat C."/>
            <person name="Riley R."/>
            <person name="Ohm R."/>
            <person name="Sun H."/>
            <person name="Tunlid A."/>
            <person name="Henrissat B."/>
            <person name="Grigoriev I.V."/>
            <person name="Hibbett D.S."/>
            <person name="Martin F."/>
        </authorList>
    </citation>
    <scope>NUCLEOTIDE SEQUENCE [LARGE SCALE GENOMIC DNA]</scope>
    <source>
        <strain evidence="2">Marx 270</strain>
    </source>
</reference>
<reference evidence="1 2" key="1">
    <citation type="submission" date="2014-04" db="EMBL/GenBank/DDBJ databases">
        <authorList>
            <consortium name="DOE Joint Genome Institute"/>
            <person name="Kuo A."/>
            <person name="Kohler A."/>
            <person name="Costa M.D."/>
            <person name="Nagy L.G."/>
            <person name="Floudas D."/>
            <person name="Copeland A."/>
            <person name="Barry K.W."/>
            <person name="Cichocki N."/>
            <person name="Veneault-Fourrey C."/>
            <person name="LaButti K."/>
            <person name="Lindquist E.A."/>
            <person name="Lipzen A."/>
            <person name="Lundell T."/>
            <person name="Morin E."/>
            <person name="Murat C."/>
            <person name="Sun H."/>
            <person name="Tunlid A."/>
            <person name="Henrissat B."/>
            <person name="Grigoriev I.V."/>
            <person name="Hibbett D.S."/>
            <person name="Martin F."/>
            <person name="Nordberg H.P."/>
            <person name="Cantor M.N."/>
            <person name="Hua S.X."/>
        </authorList>
    </citation>
    <scope>NUCLEOTIDE SEQUENCE [LARGE SCALE GENOMIC DNA]</scope>
    <source>
        <strain evidence="1 2">Marx 270</strain>
    </source>
</reference>
<organism evidence="1 2">
    <name type="scientific">Pisolithus tinctorius Marx 270</name>
    <dbReference type="NCBI Taxonomy" id="870435"/>
    <lineage>
        <taxon>Eukaryota</taxon>
        <taxon>Fungi</taxon>
        <taxon>Dikarya</taxon>
        <taxon>Basidiomycota</taxon>
        <taxon>Agaricomycotina</taxon>
        <taxon>Agaricomycetes</taxon>
        <taxon>Agaricomycetidae</taxon>
        <taxon>Boletales</taxon>
        <taxon>Sclerodermatineae</taxon>
        <taxon>Pisolithaceae</taxon>
        <taxon>Pisolithus</taxon>
    </lineage>
</organism>
<gene>
    <name evidence="1" type="ORF">M404DRAFT_711554</name>
</gene>
<proteinExistence type="predicted"/>
<evidence type="ECO:0000313" key="1">
    <source>
        <dbReference type="EMBL" id="KIO13097.1"/>
    </source>
</evidence>
<evidence type="ECO:0000313" key="2">
    <source>
        <dbReference type="Proteomes" id="UP000054217"/>
    </source>
</evidence>
<sequence>MVRNRRQLKSTRAWEAGTAFFKTGRFASIGAALLSYSKYSLWSGTVRAGINGAQIARGTTLSSQLRSRRPFKPHGSVNLRGYYICNICISNTSTPRLGWS</sequence>
<name>A0A0C3KU43_PISTI</name>
<keyword evidence="2" id="KW-1185">Reference proteome</keyword>
<dbReference type="EMBL" id="KN831947">
    <property type="protein sequence ID" value="KIO13097.1"/>
    <property type="molecule type" value="Genomic_DNA"/>
</dbReference>